<evidence type="ECO:0000313" key="3">
    <source>
        <dbReference type="Proteomes" id="UP001239083"/>
    </source>
</evidence>
<dbReference type="SUPFAM" id="SSF56281">
    <property type="entry name" value="Metallo-hydrolase/oxidoreductase"/>
    <property type="match status" value="1"/>
</dbReference>
<dbReference type="SMART" id="SM00849">
    <property type="entry name" value="Lactamase_B"/>
    <property type="match status" value="1"/>
</dbReference>
<dbReference type="PANTHER" id="PTHR42951">
    <property type="entry name" value="METALLO-BETA-LACTAMASE DOMAIN-CONTAINING"/>
    <property type="match status" value="1"/>
</dbReference>
<reference evidence="2 3" key="1">
    <citation type="submission" date="2023-07" db="EMBL/GenBank/DDBJ databases">
        <title>Comparative genomics of wheat-associated soil bacteria to identify genetic determinants of phenazine resistance.</title>
        <authorList>
            <person name="Mouncey N."/>
        </authorList>
    </citation>
    <scope>NUCLEOTIDE SEQUENCE [LARGE SCALE GENOMIC DNA]</scope>
    <source>
        <strain evidence="2 3">V3I3</strain>
    </source>
</reference>
<protein>
    <submittedName>
        <fullName evidence="2">Glyoxylase-like metal-dependent hydrolase (Beta-lactamase superfamily II)</fullName>
    </submittedName>
</protein>
<comment type="caution">
    <text evidence="2">The sequence shown here is derived from an EMBL/GenBank/DDBJ whole genome shotgun (WGS) entry which is preliminary data.</text>
</comment>
<sequence>MITEIAPGVHRIEVPLGVRRNSVHLVVGVDSVLLFDAGIAGQMPDVLASALAHVGRSLDDLSHVVFSHCDIDHWGGAGDVRELAPMAMFASHRDEQALVEDTEVALARRYQEFAADHGVGWDEEFHDLQRSRARPVPMDAALSGGERIDLGGRIVEVLHVPGHSRGHLAVWDVTTRTLLVGDAVLGDSVFDLENRLVMPPNYRYPSDYRATCARLAGLEPEWLLAAHFPAMGRDEARRFLRSSIEYSEVVEAALRDALATAICASTLELVRTMQSKLGPWPVPLGDFGLAAMLIGHLEEWVADGRAEQSRTAAGRVEWALRA</sequence>
<dbReference type="InterPro" id="IPR050855">
    <property type="entry name" value="NDM-1-like"/>
</dbReference>
<feature type="domain" description="Metallo-beta-lactamase" evidence="1">
    <location>
        <begin position="20"/>
        <end position="227"/>
    </location>
</feature>
<evidence type="ECO:0000259" key="1">
    <source>
        <dbReference type="SMART" id="SM00849"/>
    </source>
</evidence>
<dbReference type="Gene3D" id="3.60.15.10">
    <property type="entry name" value="Ribonuclease Z/Hydroxyacylglutathione hydrolase-like"/>
    <property type="match status" value="1"/>
</dbReference>
<gene>
    <name evidence="2" type="ORF">QFZ26_002698</name>
</gene>
<keyword evidence="3" id="KW-1185">Reference proteome</keyword>
<organism evidence="2 3">
    <name type="scientific">Agromyces ramosus</name>
    <dbReference type="NCBI Taxonomy" id="33879"/>
    <lineage>
        <taxon>Bacteria</taxon>
        <taxon>Bacillati</taxon>
        <taxon>Actinomycetota</taxon>
        <taxon>Actinomycetes</taxon>
        <taxon>Micrococcales</taxon>
        <taxon>Microbacteriaceae</taxon>
        <taxon>Agromyces</taxon>
    </lineage>
</organism>
<name>A0ABU0RAP3_9MICO</name>
<dbReference type="Proteomes" id="UP001239083">
    <property type="component" value="Unassembled WGS sequence"/>
</dbReference>
<dbReference type="Pfam" id="PF00753">
    <property type="entry name" value="Lactamase_B"/>
    <property type="match status" value="1"/>
</dbReference>
<dbReference type="InterPro" id="IPR001279">
    <property type="entry name" value="Metallo-B-lactamas"/>
</dbReference>
<evidence type="ECO:0000313" key="2">
    <source>
        <dbReference type="EMBL" id="MDQ0895143.1"/>
    </source>
</evidence>
<dbReference type="RefSeq" id="WP_307042962.1">
    <property type="nucleotide sequence ID" value="NZ_JAUSYY010000001.1"/>
</dbReference>
<proteinExistence type="predicted"/>
<dbReference type="InterPro" id="IPR036866">
    <property type="entry name" value="RibonucZ/Hydroxyglut_hydro"/>
</dbReference>
<dbReference type="EMBL" id="JAUSYY010000001">
    <property type="protein sequence ID" value="MDQ0895143.1"/>
    <property type="molecule type" value="Genomic_DNA"/>
</dbReference>
<accession>A0ABU0RAP3</accession>